<dbReference type="Proteomes" id="UP000679690">
    <property type="component" value="Unassembled WGS sequence"/>
</dbReference>
<dbReference type="InterPro" id="IPR041698">
    <property type="entry name" value="Methyltransf_25"/>
</dbReference>
<gene>
    <name evidence="5" type="ORF">J5X75_38820</name>
</gene>
<dbReference type="GO" id="GO:0008168">
    <property type="term" value="F:methyltransferase activity"/>
    <property type="evidence" value="ECO:0007669"/>
    <property type="project" value="UniProtKB-KW"/>
</dbReference>
<dbReference type="EMBL" id="JAGFNS010000040">
    <property type="protein sequence ID" value="MBO3743468.1"/>
    <property type="molecule type" value="Genomic_DNA"/>
</dbReference>
<keyword evidence="3" id="KW-0949">S-adenosyl-L-methionine</keyword>
<name>A0ABS3UY01_9ACTN</name>
<keyword evidence="6" id="KW-1185">Reference proteome</keyword>
<keyword evidence="1 5" id="KW-0489">Methyltransferase</keyword>
<evidence type="ECO:0000256" key="2">
    <source>
        <dbReference type="ARBA" id="ARBA00022679"/>
    </source>
</evidence>
<accession>A0ABS3UY01</accession>
<evidence type="ECO:0000259" key="4">
    <source>
        <dbReference type="Pfam" id="PF13649"/>
    </source>
</evidence>
<dbReference type="SUPFAM" id="SSF53335">
    <property type="entry name" value="S-adenosyl-L-methionine-dependent methyltransferases"/>
    <property type="match status" value="1"/>
</dbReference>
<evidence type="ECO:0000256" key="3">
    <source>
        <dbReference type="ARBA" id="ARBA00022691"/>
    </source>
</evidence>
<dbReference type="Gene3D" id="3.40.50.150">
    <property type="entry name" value="Vaccinia Virus protein VP39"/>
    <property type="match status" value="1"/>
</dbReference>
<reference evidence="5 6" key="1">
    <citation type="submission" date="2021-03" db="EMBL/GenBank/DDBJ databases">
        <title>Actinoplanes flavus sp. nov., a novel actinomycete isolated from Coconut Palm rhizosphere soil.</title>
        <authorList>
            <person name="Luo X."/>
        </authorList>
    </citation>
    <scope>NUCLEOTIDE SEQUENCE [LARGE SCALE GENOMIC DNA]</scope>
    <source>
        <strain evidence="5 6">NEAU-H7</strain>
    </source>
</reference>
<evidence type="ECO:0000256" key="1">
    <source>
        <dbReference type="ARBA" id="ARBA00022603"/>
    </source>
</evidence>
<keyword evidence="2" id="KW-0808">Transferase</keyword>
<dbReference type="CDD" id="cd02440">
    <property type="entry name" value="AdoMet_MTases"/>
    <property type="match status" value="1"/>
</dbReference>
<organism evidence="5 6">
    <name type="scientific">Actinoplanes flavus</name>
    <dbReference type="NCBI Taxonomy" id="2820290"/>
    <lineage>
        <taxon>Bacteria</taxon>
        <taxon>Bacillati</taxon>
        <taxon>Actinomycetota</taxon>
        <taxon>Actinomycetes</taxon>
        <taxon>Micromonosporales</taxon>
        <taxon>Micromonosporaceae</taxon>
        <taxon>Actinoplanes</taxon>
    </lineage>
</organism>
<evidence type="ECO:0000313" key="6">
    <source>
        <dbReference type="Proteomes" id="UP000679690"/>
    </source>
</evidence>
<dbReference type="PANTHER" id="PTHR43464">
    <property type="entry name" value="METHYLTRANSFERASE"/>
    <property type="match status" value="1"/>
</dbReference>
<dbReference type="RefSeq" id="WP_208472720.1">
    <property type="nucleotide sequence ID" value="NZ_JAGFNS010000040.1"/>
</dbReference>
<protein>
    <submittedName>
        <fullName evidence="5">Methyltransferase domain-containing protein</fullName>
    </submittedName>
</protein>
<evidence type="ECO:0000313" key="5">
    <source>
        <dbReference type="EMBL" id="MBO3743468.1"/>
    </source>
</evidence>
<dbReference type="GO" id="GO:0032259">
    <property type="term" value="P:methylation"/>
    <property type="evidence" value="ECO:0007669"/>
    <property type="project" value="UniProtKB-KW"/>
</dbReference>
<dbReference type="Pfam" id="PF13649">
    <property type="entry name" value="Methyltransf_25"/>
    <property type="match status" value="1"/>
</dbReference>
<feature type="domain" description="Methyltransferase" evidence="4">
    <location>
        <begin position="48"/>
        <end position="136"/>
    </location>
</feature>
<proteinExistence type="predicted"/>
<dbReference type="InterPro" id="IPR029063">
    <property type="entry name" value="SAM-dependent_MTases_sf"/>
</dbReference>
<dbReference type="PANTHER" id="PTHR43464:SF19">
    <property type="entry name" value="UBIQUINONE BIOSYNTHESIS O-METHYLTRANSFERASE, MITOCHONDRIAL"/>
    <property type="match status" value="1"/>
</dbReference>
<sequence>MANEHEIERWNGDTARRWLAERARHAAVRDRLIPHLLDAAAVAPGDRVLDVGCGCGDTARALARSAGTVVGLDVSEPLLTVARREVPGVRFVRGDAQVHPLPPAGFDVVVSSFGVLFFDDPVAAFGNLRAAVRPGGRLAFLSWQDPLANEVFAIPLRVFQGYGYELPGGDGDPLADPERITAILTGAGFGAVRVRPVAEPARLGTDVADVLAYVTGTTRVGELFAAAGDGRAGPIRAAIQRELAARQRAGGVWVRAAAYLVTATAAG</sequence>
<comment type="caution">
    <text evidence="5">The sequence shown here is derived from an EMBL/GenBank/DDBJ whole genome shotgun (WGS) entry which is preliminary data.</text>
</comment>